<reference evidence="1 2" key="1">
    <citation type="journal article" date="2019" name="Environ. Microbiol.">
        <title>Species interactions and distinct microbial communities in high Arctic permafrost affected cryosols are associated with the CH4 and CO2 gas fluxes.</title>
        <authorList>
            <person name="Altshuler I."/>
            <person name="Hamel J."/>
            <person name="Turney S."/>
            <person name="Magnuson E."/>
            <person name="Levesque R."/>
            <person name="Greer C."/>
            <person name="Whyte L.G."/>
        </authorList>
    </citation>
    <scope>NUCLEOTIDE SEQUENCE [LARGE SCALE GENOMIC DNA]</scope>
    <source>
        <strain evidence="1 2">OWC5</strain>
    </source>
</reference>
<evidence type="ECO:0000313" key="2">
    <source>
        <dbReference type="Proteomes" id="UP000320914"/>
    </source>
</evidence>
<evidence type="ECO:0000313" key="1">
    <source>
        <dbReference type="EMBL" id="TPG77830.1"/>
    </source>
</evidence>
<sequence>MFQSSVCRRSGPFASRLAPTGECIPNVGASLLAKAIYQTLQILKLNPVFPAPALPQLQQPYPWSSTH</sequence>
<dbReference type="Proteomes" id="UP000320914">
    <property type="component" value="Unassembled WGS sequence"/>
</dbReference>
<proteinExistence type="predicted"/>
<name>A0A502HXH4_9PSED</name>
<protein>
    <submittedName>
        <fullName evidence="1">Uncharacterized protein</fullName>
    </submittedName>
</protein>
<dbReference type="AlphaFoldDB" id="A0A502HXH4"/>
<accession>A0A502HXH4</accession>
<comment type="caution">
    <text evidence="1">The sequence shown here is derived from an EMBL/GenBank/DDBJ whole genome shotgun (WGS) entry which is preliminary data.</text>
</comment>
<dbReference type="EMBL" id="RCZA01000013">
    <property type="protein sequence ID" value="TPG77830.1"/>
    <property type="molecule type" value="Genomic_DNA"/>
</dbReference>
<organism evidence="1 2">
    <name type="scientific">Pseudomonas mandelii</name>
    <dbReference type="NCBI Taxonomy" id="75612"/>
    <lineage>
        <taxon>Bacteria</taxon>
        <taxon>Pseudomonadati</taxon>
        <taxon>Pseudomonadota</taxon>
        <taxon>Gammaproteobacteria</taxon>
        <taxon>Pseudomonadales</taxon>
        <taxon>Pseudomonadaceae</taxon>
        <taxon>Pseudomonas</taxon>
    </lineage>
</organism>
<gene>
    <name evidence="1" type="ORF">EAH74_26295</name>
</gene>